<name>A0A2N0A3Z0_9LEPT</name>
<dbReference type="CDD" id="cd00776">
    <property type="entry name" value="AsxRS_core"/>
    <property type="match status" value="1"/>
</dbReference>
<evidence type="ECO:0000256" key="2">
    <source>
        <dbReference type="ARBA" id="ARBA00022598"/>
    </source>
</evidence>
<keyword evidence="5 7" id="KW-0648">Protein biosynthesis</keyword>
<sequence>MSEVSTIDLNRLPEHVNQTVRIQGWVHGLRGSNARQFLSLRNSGKILQVLAEKEILGEDLFSEIKHLKQETSVEVIGKLVENEKSPIGYELILSSYKKVGESENYPITPKEHGIDFLLSQRHLWLRSSKQLAIIKVRSELSYQIRKYFHTNQFTLIDTPILTGSIGESAGTLFSTEYFDLGNAYLAQTGQLYLETAIFAHNKVYCYGPTFRAEKSKTRRHLTEFWMVEAETAFLTHAENLKLQEDFVKTVIRETVAACAPELKVLERDPSPLLDYISKPFALIDYKEALEYLQSQGEDIVWGDDINSEREQMLCQKFGGPVFIQKYPREAKAFYMKVNPEDPRTVLNADLIAPDGVGEIIGGSEREESYENITKRLEEENLPVESYEWYLELRKYGSVPHSGFGLGTERLIAWICGLQHVRECIPFPRMMERLYP</sequence>
<comment type="similarity">
    <text evidence="1 7">Belongs to the class-II aminoacyl-tRNA synthetase family.</text>
</comment>
<dbReference type="InterPro" id="IPR006195">
    <property type="entry name" value="aa-tRNA-synth_II"/>
</dbReference>
<comment type="subcellular location">
    <subcellularLocation>
        <location evidence="7">Cytoplasm</location>
    </subcellularLocation>
</comment>
<dbReference type="AlphaFoldDB" id="A0A2N0A3Z0"/>
<dbReference type="EMBL" id="NPEA01000001">
    <property type="protein sequence ID" value="PJZ78978.1"/>
    <property type="molecule type" value="Genomic_DNA"/>
</dbReference>
<dbReference type="NCBIfam" id="NF003037">
    <property type="entry name" value="PRK03932.1"/>
    <property type="match status" value="1"/>
</dbReference>
<evidence type="ECO:0000256" key="7">
    <source>
        <dbReference type="HAMAP-Rule" id="MF_00534"/>
    </source>
</evidence>
<dbReference type="HAMAP" id="MF_00534">
    <property type="entry name" value="Asn_tRNA_synth"/>
    <property type="match status" value="1"/>
</dbReference>
<keyword evidence="2 7" id="KW-0436">Ligase</keyword>
<dbReference type="PROSITE" id="PS50862">
    <property type="entry name" value="AA_TRNA_LIGASE_II"/>
    <property type="match status" value="1"/>
</dbReference>
<comment type="catalytic activity">
    <reaction evidence="7">
        <text>tRNA(Asn) + L-asparagine + ATP = L-asparaginyl-tRNA(Asn) + AMP + diphosphate + H(+)</text>
        <dbReference type="Rhea" id="RHEA:11180"/>
        <dbReference type="Rhea" id="RHEA-COMP:9659"/>
        <dbReference type="Rhea" id="RHEA-COMP:9674"/>
        <dbReference type="ChEBI" id="CHEBI:15378"/>
        <dbReference type="ChEBI" id="CHEBI:30616"/>
        <dbReference type="ChEBI" id="CHEBI:33019"/>
        <dbReference type="ChEBI" id="CHEBI:58048"/>
        <dbReference type="ChEBI" id="CHEBI:78442"/>
        <dbReference type="ChEBI" id="CHEBI:78515"/>
        <dbReference type="ChEBI" id="CHEBI:456215"/>
        <dbReference type="EC" id="6.1.1.22"/>
    </reaction>
</comment>
<dbReference type="Proteomes" id="UP000231843">
    <property type="component" value="Unassembled WGS sequence"/>
</dbReference>
<evidence type="ECO:0000259" key="8">
    <source>
        <dbReference type="PROSITE" id="PS50862"/>
    </source>
</evidence>
<keyword evidence="10" id="KW-1185">Reference proteome</keyword>
<dbReference type="OrthoDB" id="9762036at2"/>
<evidence type="ECO:0000313" key="9">
    <source>
        <dbReference type="EMBL" id="PJZ78978.1"/>
    </source>
</evidence>
<dbReference type="GO" id="GO:0006421">
    <property type="term" value="P:asparaginyl-tRNA aminoacylation"/>
    <property type="evidence" value="ECO:0007669"/>
    <property type="project" value="UniProtKB-UniRule"/>
</dbReference>
<dbReference type="SUPFAM" id="SSF55681">
    <property type="entry name" value="Class II aaRS and biotin synthetases"/>
    <property type="match status" value="1"/>
</dbReference>
<keyword evidence="3 7" id="KW-0547">Nucleotide-binding</keyword>
<dbReference type="CDD" id="cd04323">
    <property type="entry name" value="AsnRS_cyto_like_N"/>
    <property type="match status" value="1"/>
</dbReference>
<dbReference type="SUPFAM" id="SSF50249">
    <property type="entry name" value="Nucleic acid-binding proteins"/>
    <property type="match status" value="1"/>
</dbReference>
<dbReference type="InterPro" id="IPR012340">
    <property type="entry name" value="NA-bd_OB-fold"/>
</dbReference>
<dbReference type="InterPro" id="IPR002312">
    <property type="entry name" value="Asp/Asn-tRNA-synth_IIb"/>
</dbReference>
<dbReference type="Gene3D" id="2.40.50.140">
    <property type="entry name" value="Nucleic acid-binding proteins"/>
    <property type="match status" value="1"/>
</dbReference>
<dbReference type="RefSeq" id="WP_100766879.1">
    <property type="nucleotide sequence ID" value="NZ_NPEA01000001.1"/>
</dbReference>
<evidence type="ECO:0000256" key="1">
    <source>
        <dbReference type="ARBA" id="ARBA00008226"/>
    </source>
</evidence>
<dbReference type="GO" id="GO:0005737">
    <property type="term" value="C:cytoplasm"/>
    <property type="evidence" value="ECO:0007669"/>
    <property type="project" value="UniProtKB-SubCell"/>
</dbReference>
<dbReference type="Pfam" id="PF01336">
    <property type="entry name" value="tRNA_anti-codon"/>
    <property type="match status" value="1"/>
</dbReference>
<keyword evidence="7" id="KW-0963">Cytoplasm</keyword>
<evidence type="ECO:0000313" key="10">
    <source>
        <dbReference type="Proteomes" id="UP000231843"/>
    </source>
</evidence>
<dbReference type="EC" id="6.1.1.22" evidence="7"/>
<dbReference type="NCBIfam" id="TIGR00457">
    <property type="entry name" value="asnS"/>
    <property type="match status" value="1"/>
</dbReference>
<comment type="subunit">
    <text evidence="7">Homodimer.</text>
</comment>
<evidence type="ECO:0000256" key="3">
    <source>
        <dbReference type="ARBA" id="ARBA00022741"/>
    </source>
</evidence>
<keyword evidence="6 7" id="KW-0030">Aminoacyl-tRNA synthetase</keyword>
<organism evidence="9 10">
    <name type="scientific">Leptospira neocaledonica</name>
    <dbReference type="NCBI Taxonomy" id="2023192"/>
    <lineage>
        <taxon>Bacteria</taxon>
        <taxon>Pseudomonadati</taxon>
        <taxon>Spirochaetota</taxon>
        <taxon>Spirochaetia</taxon>
        <taxon>Leptospirales</taxon>
        <taxon>Leptospiraceae</taxon>
        <taxon>Leptospira</taxon>
    </lineage>
</organism>
<dbReference type="Gene3D" id="3.30.930.10">
    <property type="entry name" value="Bira Bifunctional Protein, Domain 2"/>
    <property type="match status" value="1"/>
</dbReference>
<evidence type="ECO:0000256" key="6">
    <source>
        <dbReference type="ARBA" id="ARBA00023146"/>
    </source>
</evidence>
<keyword evidence="4 7" id="KW-0067">ATP-binding</keyword>
<dbReference type="InterPro" id="IPR045864">
    <property type="entry name" value="aa-tRNA-synth_II/BPL/LPL"/>
</dbReference>
<reference evidence="9 10" key="1">
    <citation type="submission" date="2017-07" db="EMBL/GenBank/DDBJ databases">
        <title>Leptospira spp. isolated from tropical soils.</title>
        <authorList>
            <person name="Thibeaux R."/>
            <person name="Iraola G."/>
            <person name="Ferres I."/>
            <person name="Bierque E."/>
            <person name="Girault D."/>
            <person name="Soupe-Gilbert M.-E."/>
            <person name="Picardeau M."/>
            <person name="Goarant C."/>
        </authorList>
    </citation>
    <scope>NUCLEOTIDE SEQUENCE [LARGE SCALE GENOMIC DNA]</scope>
    <source>
        <strain evidence="9 10">ES4-C-A1</strain>
    </source>
</reference>
<gene>
    <name evidence="7" type="primary">asnS</name>
    <name evidence="9" type="ORF">CH365_01785</name>
</gene>
<dbReference type="PANTHER" id="PTHR22594">
    <property type="entry name" value="ASPARTYL/LYSYL-TRNA SYNTHETASE"/>
    <property type="match status" value="1"/>
</dbReference>
<feature type="domain" description="Aminoacyl-transfer RNA synthetases class-II family profile" evidence="8">
    <location>
        <begin position="134"/>
        <end position="435"/>
    </location>
</feature>
<dbReference type="InterPro" id="IPR004364">
    <property type="entry name" value="Aa-tRNA-synt_II"/>
</dbReference>
<proteinExistence type="inferred from homology"/>
<dbReference type="GO" id="GO:0005524">
    <property type="term" value="F:ATP binding"/>
    <property type="evidence" value="ECO:0007669"/>
    <property type="project" value="UniProtKB-UniRule"/>
</dbReference>
<comment type="caution">
    <text evidence="9">The sequence shown here is derived from an EMBL/GenBank/DDBJ whole genome shotgun (WGS) entry which is preliminary data.</text>
</comment>
<dbReference type="Pfam" id="PF00152">
    <property type="entry name" value="tRNA-synt_2"/>
    <property type="match status" value="1"/>
</dbReference>
<dbReference type="PRINTS" id="PR01042">
    <property type="entry name" value="TRNASYNTHASP"/>
</dbReference>
<dbReference type="InterPro" id="IPR004522">
    <property type="entry name" value="Asn-tRNA-ligase"/>
</dbReference>
<dbReference type="PANTHER" id="PTHR22594:SF34">
    <property type="entry name" value="ASPARAGINE--TRNA LIGASE, MITOCHONDRIAL-RELATED"/>
    <property type="match status" value="1"/>
</dbReference>
<evidence type="ECO:0000256" key="5">
    <source>
        <dbReference type="ARBA" id="ARBA00022917"/>
    </source>
</evidence>
<protein>
    <recommendedName>
        <fullName evidence="7">Asparagine--tRNA ligase</fullName>
        <ecNumber evidence="7">6.1.1.22</ecNumber>
    </recommendedName>
    <alternativeName>
        <fullName evidence="7">Asparaginyl-tRNA synthetase</fullName>
        <shortName evidence="7">AsnRS</shortName>
    </alternativeName>
</protein>
<dbReference type="GO" id="GO:0004816">
    <property type="term" value="F:asparagine-tRNA ligase activity"/>
    <property type="evidence" value="ECO:0007669"/>
    <property type="project" value="UniProtKB-UniRule"/>
</dbReference>
<dbReference type="GO" id="GO:0003676">
    <property type="term" value="F:nucleic acid binding"/>
    <property type="evidence" value="ECO:0007669"/>
    <property type="project" value="InterPro"/>
</dbReference>
<evidence type="ECO:0000256" key="4">
    <source>
        <dbReference type="ARBA" id="ARBA00022840"/>
    </source>
</evidence>
<dbReference type="InterPro" id="IPR004365">
    <property type="entry name" value="NA-bd_OB_tRNA"/>
</dbReference>
<accession>A0A2N0A3Z0</accession>